<keyword evidence="4 9" id="KW-0812">Transmembrane</keyword>
<feature type="domain" description="CBS" evidence="10">
    <location>
        <begin position="135"/>
        <end position="197"/>
    </location>
</feature>
<dbReference type="Pfam" id="PF01769">
    <property type="entry name" value="MgtE"/>
    <property type="match status" value="1"/>
</dbReference>
<evidence type="ECO:0000259" key="10">
    <source>
        <dbReference type="PROSITE" id="PS51371"/>
    </source>
</evidence>
<evidence type="ECO:0000256" key="7">
    <source>
        <dbReference type="ARBA" id="ARBA00023136"/>
    </source>
</evidence>
<comment type="similarity">
    <text evidence="2 9">Belongs to the SLC41A transporter family.</text>
</comment>
<dbReference type="Gene3D" id="1.10.357.20">
    <property type="entry name" value="SLC41 divalent cation transporters, integral membrane domain"/>
    <property type="match status" value="1"/>
</dbReference>
<dbReference type="CDD" id="cd04606">
    <property type="entry name" value="CBS_pair_Mg_transporter"/>
    <property type="match status" value="1"/>
</dbReference>
<feature type="domain" description="CBS" evidence="10">
    <location>
        <begin position="199"/>
        <end position="255"/>
    </location>
</feature>
<keyword evidence="3 9" id="KW-0813">Transport</keyword>
<keyword evidence="6 9" id="KW-1133">Transmembrane helix</keyword>
<dbReference type="Proteomes" id="UP000236434">
    <property type="component" value="Unassembled WGS sequence"/>
</dbReference>
<evidence type="ECO:0000256" key="3">
    <source>
        <dbReference type="ARBA" id="ARBA00022448"/>
    </source>
</evidence>
<sequence>MKVEVKVDIKKLINEKEFKLLKELLKEQEPARIVEMIEELPHDEKIVVFRFLPKDTAAEVFSQLEKDDQMELLSLFKEDKLKEIIENMEPDDRADLLEELPANVVKRLLAHLSNEERQNTLILLNYPEYSAGRIMNPNFLDLKENMTVKEALQHIKNEGNKKETIYTLFVIDNTRKLKGTVELKDLIFSEEDEFVKNIMNENPTFSTVYDDEEVVARIMQDYDLLAIPVTDSEKRLVGIITIDDIVDVLEESATEDIQKMAAVGVTETSYFHTSIWELIKSRVIWLGALLLFESIAVFVIEGFSDVLQKITVLAAFMPTINAIGGNTGSQMSAIVIRSMAVGDIDDDDLKKVLARELFSSVILGIILGIIMFLRSIVNTREPLIMLSLSLSIIIVVIISNLLGVILPFFAKKIHLDPALISGPFISTLMDILSMFFYFSISVLLLKDML</sequence>
<evidence type="ECO:0000313" key="12">
    <source>
        <dbReference type="Proteomes" id="UP000236434"/>
    </source>
</evidence>
<comment type="subcellular location">
    <subcellularLocation>
        <location evidence="9">Cell membrane</location>
        <topology evidence="9">Multi-pass membrane protein</topology>
    </subcellularLocation>
    <subcellularLocation>
        <location evidence="1">Membrane</location>
        <topology evidence="1">Multi-pass membrane protein</topology>
    </subcellularLocation>
</comment>
<dbReference type="SUPFAM" id="SSF54631">
    <property type="entry name" value="CBS-domain pair"/>
    <property type="match status" value="1"/>
</dbReference>
<gene>
    <name evidence="11" type="ORF">X929_07510</name>
</gene>
<evidence type="ECO:0000256" key="1">
    <source>
        <dbReference type="ARBA" id="ARBA00004141"/>
    </source>
</evidence>
<dbReference type="InterPro" id="IPR038076">
    <property type="entry name" value="MgtE_N_sf"/>
</dbReference>
<feature type="transmembrane region" description="Helical" evidence="9">
    <location>
        <begin position="383"/>
        <end position="410"/>
    </location>
</feature>
<comment type="caution">
    <text evidence="11">The sequence shown here is derived from an EMBL/GenBank/DDBJ whole genome shotgun (WGS) entry which is preliminary data.</text>
</comment>
<reference evidence="11 12" key="1">
    <citation type="submission" date="2013-12" db="EMBL/GenBank/DDBJ databases">
        <title>Comparative genomics of Petrotoga isolates.</title>
        <authorList>
            <person name="Nesbo C.L."/>
            <person name="Charchuk R."/>
            <person name="Chow K."/>
        </authorList>
    </citation>
    <scope>NUCLEOTIDE SEQUENCE [LARGE SCALE GENOMIC DNA]</scope>
    <source>
        <strain evidence="11 12">DSM 13574</strain>
    </source>
</reference>
<keyword evidence="8" id="KW-0129">CBS domain</keyword>
<feature type="transmembrane region" description="Helical" evidence="9">
    <location>
        <begin position="422"/>
        <end position="445"/>
    </location>
</feature>
<dbReference type="Gene3D" id="1.25.60.10">
    <property type="entry name" value="MgtE N-terminal domain-like"/>
    <property type="match status" value="1"/>
</dbReference>
<dbReference type="Pfam" id="PF03448">
    <property type="entry name" value="MgtE_N"/>
    <property type="match status" value="1"/>
</dbReference>
<dbReference type="InterPro" id="IPR046342">
    <property type="entry name" value="CBS_dom_sf"/>
</dbReference>
<evidence type="ECO:0000256" key="8">
    <source>
        <dbReference type="PROSITE-ProRule" id="PRU00703"/>
    </source>
</evidence>
<feature type="transmembrane region" description="Helical" evidence="9">
    <location>
        <begin position="283"/>
        <end position="300"/>
    </location>
</feature>
<comment type="subunit">
    <text evidence="9">Homodimer.</text>
</comment>
<dbReference type="GO" id="GO:0005886">
    <property type="term" value="C:plasma membrane"/>
    <property type="evidence" value="ECO:0007669"/>
    <property type="project" value="UniProtKB-SubCell"/>
</dbReference>
<dbReference type="Gene3D" id="3.10.580.10">
    <property type="entry name" value="CBS-domain"/>
    <property type="match status" value="1"/>
</dbReference>
<dbReference type="InterPro" id="IPR006667">
    <property type="entry name" value="SLC41_membr_dom"/>
</dbReference>
<comment type="caution">
    <text evidence="9">Lacks conserved residue(s) required for the propagation of feature annotation.</text>
</comment>
<dbReference type="SMART" id="SM00924">
    <property type="entry name" value="MgtE_N"/>
    <property type="match status" value="1"/>
</dbReference>
<evidence type="ECO:0000256" key="9">
    <source>
        <dbReference type="RuleBase" id="RU362011"/>
    </source>
</evidence>
<comment type="function">
    <text evidence="9">Acts as a magnesium transporter.</text>
</comment>
<evidence type="ECO:0000256" key="5">
    <source>
        <dbReference type="ARBA" id="ARBA00022842"/>
    </source>
</evidence>
<proteinExistence type="inferred from homology"/>
<keyword evidence="9" id="KW-1003">Cell membrane</keyword>
<dbReference type="InterPro" id="IPR000644">
    <property type="entry name" value="CBS_dom"/>
</dbReference>
<dbReference type="GO" id="GO:0046872">
    <property type="term" value="F:metal ion binding"/>
    <property type="evidence" value="ECO:0007669"/>
    <property type="project" value="UniProtKB-KW"/>
</dbReference>
<dbReference type="PROSITE" id="PS51371">
    <property type="entry name" value="CBS"/>
    <property type="match status" value="2"/>
</dbReference>
<keyword evidence="7 9" id="KW-0472">Membrane</keyword>
<organism evidence="11 12">
    <name type="scientific">Petrotoga olearia DSM 13574</name>
    <dbReference type="NCBI Taxonomy" id="1122955"/>
    <lineage>
        <taxon>Bacteria</taxon>
        <taxon>Thermotogati</taxon>
        <taxon>Thermotogota</taxon>
        <taxon>Thermotogae</taxon>
        <taxon>Petrotogales</taxon>
        <taxon>Petrotogaceae</taxon>
        <taxon>Petrotoga</taxon>
    </lineage>
</organism>
<dbReference type="InterPro" id="IPR006669">
    <property type="entry name" value="MgtE_transporter"/>
</dbReference>
<dbReference type="GO" id="GO:0015095">
    <property type="term" value="F:magnesium ion transmembrane transporter activity"/>
    <property type="evidence" value="ECO:0007669"/>
    <property type="project" value="UniProtKB-UniRule"/>
</dbReference>
<evidence type="ECO:0000313" key="11">
    <source>
        <dbReference type="EMBL" id="PNR95442.1"/>
    </source>
</evidence>
<protein>
    <recommendedName>
        <fullName evidence="9">Magnesium transporter MgtE</fullName>
    </recommendedName>
</protein>
<dbReference type="PANTHER" id="PTHR43773">
    <property type="entry name" value="MAGNESIUM TRANSPORTER MGTE"/>
    <property type="match status" value="1"/>
</dbReference>
<dbReference type="Pfam" id="PF00571">
    <property type="entry name" value="CBS"/>
    <property type="match status" value="2"/>
</dbReference>
<keyword evidence="9" id="KW-0479">Metal-binding</keyword>
<accession>A0A2K1NY33</accession>
<evidence type="ECO:0000256" key="4">
    <source>
        <dbReference type="ARBA" id="ARBA00022692"/>
    </source>
</evidence>
<dbReference type="RefSeq" id="WP_103067362.1">
    <property type="nucleotide sequence ID" value="NZ_AZRL01000021.1"/>
</dbReference>
<feature type="transmembrane region" description="Helical" evidence="9">
    <location>
        <begin position="357"/>
        <end position="377"/>
    </location>
</feature>
<keyword evidence="5 9" id="KW-0460">Magnesium</keyword>
<dbReference type="PANTHER" id="PTHR43773:SF1">
    <property type="entry name" value="MAGNESIUM TRANSPORTER MGTE"/>
    <property type="match status" value="1"/>
</dbReference>
<dbReference type="AlphaFoldDB" id="A0A2K1NY33"/>
<evidence type="ECO:0000256" key="2">
    <source>
        <dbReference type="ARBA" id="ARBA00009749"/>
    </source>
</evidence>
<dbReference type="SUPFAM" id="SSF158791">
    <property type="entry name" value="MgtE N-terminal domain-like"/>
    <property type="match status" value="1"/>
</dbReference>
<dbReference type="SUPFAM" id="SSF161093">
    <property type="entry name" value="MgtE membrane domain-like"/>
    <property type="match status" value="1"/>
</dbReference>
<dbReference type="EMBL" id="AZRL01000021">
    <property type="protein sequence ID" value="PNR95442.1"/>
    <property type="molecule type" value="Genomic_DNA"/>
</dbReference>
<dbReference type="InterPro" id="IPR036739">
    <property type="entry name" value="SLC41_membr_dom_sf"/>
</dbReference>
<dbReference type="InterPro" id="IPR006668">
    <property type="entry name" value="Mg_transptr_MgtE_intracell_dom"/>
</dbReference>
<name>A0A2K1NY33_9BACT</name>
<dbReference type="OrthoDB" id="9790355at2"/>
<dbReference type="SMART" id="SM00116">
    <property type="entry name" value="CBS"/>
    <property type="match status" value="2"/>
</dbReference>
<dbReference type="NCBIfam" id="TIGR00400">
    <property type="entry name" value="mgtE"/>
    <property type="match status" value="1"/>
</dbReference>
<evidence type="ECO:0000256" key="6">
    <source>
        <dbReference type="ARBA" id="ARBA00022989"/>
    </source>
</evidence>